<dbReference type="PANTHER" id="PTHR24305:SF166">
    <property type="entry name" value="CYTOCHROME P450 12A4, MITOCHONDRIAL-RELATED"/>
    <property type="match status" value="1"/>
</dbReference>
<keyword evidence="4" id="KW-0349">Heme</keyword>
<keyword evidence="6" id="KW-1185">Reference proteome</keyword>
<name>A0A545AZP0_9ACTN</name>
<dbReference type="OrthoDB" id="7376058at2"/>
<dbReference type="EMBL" id="VIRS01000001">
    <property type="protein sequence ID" value="TQS46801.1"/>
    <property type="molecule type" value="Genomic_DNA"/>
</dbReference>
<dbReference type="SUPFAM" id="SSF48264">
    <property type="entry name" value="Cytochrome P450"/>
    <property type="match status" value="1"/>
</dbReference>
<dbReference type="InParanoid" id="A0A545AZP0"/>
<dbReference type="InterPro" id="IPR050121">
    <property type="entry name" value="Cytochrome_P450_monoxygenase"/>
</dbReference>
<reference evidence="5 6" key="1">
    <citation type="submission" date="2019-07" db="EMBL/GenBank/DDBJ databases">
        <title>Cryptosporangium phraense sp. nov., isolated from plant litter.</title>
        <authorList>
            <person name="Suriyachadkun C."/>
        </authorList>
    </citation>
    <scope>NUCLEOTIDE SEQUENCE [LARGE SCALE GENOMIC DNA]</scope>
    <source>
        <strain evidence="5 6">A-T 5661</strain>
    </source>
</reference>
<dbReference type="Pfam" id="PF00067">
    <property type="entry name" value="p450"/>
    <property type="match status" value="1"/>
</dbReference>
<dbReference type="GO" id="GO:0004497">
    <property type="term" value="F:monooxygenase activity"/>
    <property type="evidence" value="ECO:0007669"/>
    <property type="project" value="InterPro"/>
</dbReference>
<dbReference type="GO" id="GO:0005506">
    <property type="term" value="F:iron ion binding"/>
    <property type="evidence" value="ECO:0007669"/>
    <property type="project" value="InterPro"/>
</dbReference>
<dbReference type="RefSeq" id="WP_142702419.1">
    <property type="nucleotide sequence ID" value="NZ_VIRS01000001.1"/>
</dbReference>
<dbReference type="Gene3D" id="1.10.630.10">
    <property type="entry name" value="Cytochrome P450"/>
    <property type="match status" value="1"/>
</dbReference>
<evidence type="ECO:0000313" key="6">
    <source>
        <dbReference type="Proteomes" id="UP000317982"/>
    </source>
</evidence>
<proteinExistence type="inferred from homology"/>
<comment type="cofactor">
    <cofactor evidence="4">
        <name>heme</name>
        <dbReference type="ChEBI" id="CHEBI:30413"/>
    </cofactor>
</comment>
<dbReference type="AlphaFoldDB" id="A0A545AZP0"/>
<gene>
    <name evidence="5" type="ORF">FL583_00535</name>
</gene>
<comment type="caution">
    <text evidence="5">The sequence shown here is derived from an EMBL/GenBank/DDBJ whole genome shotgun (WGS) entry which is preliminary data.</text>
</comment>
<dbReference type="Proteomes" id="UP000317982">
    <property type="component" value="Unassembled WGS sequence"/>
</dbReference>
<dbReference type="GO" id="GO:0016705">
    <property type="term" value="F:oxidoreductase activity, acting on paired donors, with incorporation or reduction of molecular oxygen"/>
    <property type="evidence" value="ECO:0007669"/>
    <property type="project" value="InterPro"/>
</dbReference>
<evidence type="ECO:0000256" key="2">
    <source>
        <dbReference type="ARBA" id="ARBA00022723"/>
    </source>
</evidence>
<dbReference type="InterPro" id="IPR002403">
    <property type="entry name" value="Cyt_P450_E_grp-IV"/>
</dbReference>
<protein>
    <submittedName>
        <fullName evidence="5">Cytochrome P450</fullName>
    </submittedName>
</protein>
<organism evidence="5 6">
    <name type="scientific">Cryptosporangium phraense</name>
    <dbReference type="NCBI Taxonomy" id="2593070"/>
    <lineage>
        <taxon>Bacteria</taxon>
        <taxon>Bacillati</taxon>
        <taxon>Actinomycetota</taxon>
        <taxon>Actinomycetes</taxon>
        <taxon>Cryptosporangiales</taxon>
        <taxon>Cryptosporangiaceae</taxon>
        <taxon>Cryptosporangium</taxon>
    </lineage>
</organism>
<dbReference type="PRINTS" id="PR00465">
    <property type="entry name" value="EP450IV"/>
</dbReference>
<accession>A0A545AZP0</accession>
<evidence type="ECO:0000313" key="5">
    <source>
        <dbReference type="EMBL" id="TQS46801.1"/>
    </source>
</evidence>
<comment type="similarity">
    <text evidence="1">Belongs to the cytochrome P450 family.</text>
</comment>
<dbReference type="GO" id="GO:0020037">
    <property type="term" value="F:heme binding"/>
    <property type="evidence" value="ECO:0007669"/>
    <property type="project" value="InterPro"/>
</dbReference>
<evidence type="ECO:0000256" key="4">
    <source>
        <dbReference type="PIRSR" id="PIRSR602403-1"/>
    </source>
</evidence>
<evidence type="ECO:0000256" key="1">
    <source>
        <dbReference type="ARBA" id="ARBA00010617"/>
    </source>
</evidence>
<dbReference type="InterPro" id="IPR001128">
    <property type="entry name" value="Cyt_P450"/>
</dbReference>
<feature type="binding site" description="axial binding residue" evidence="4">
    <location>
        <position position="379"/>
    </location>
    <ligand>
        <name>heme</name>
        <dbReference type="ChEBI" id="CHEBI:30413"/>
    </ligand>
    <ligandPart>
        <name>Fe</name>
        <dbReference type="ChEBI" id="CHEBI:18248"/>
    </ligandPart>
</feature>
<keyword evidence="3 4" id="KW-0408">Iron</keyword>
<keyword evidence="2 4" id="KW-0479">Metal-binding</keyword>
<sequence>MTSFLTRRSLRRTEQASLADTVRALAVPLAATIAIGVIQRRPWAVRLAARIDADRHGVRQLQRLRARYGDRPLRLRTPFRRVTLLLSPSDVRTVLSSTTAFTPAAAEKRAALSRFEPGGVLISPAGERPAKRALNEEVLDASRPHHRHADAMRAVIREEGAALAVSGVLDWDRFAAGWWRMVRRIVLGDSAREDFETTDLLARLRRDANWGPFHPARPRVRADFLDRVRAYVDRAEPGSLASLAGPEGVGQLPQWLFAFDAAGIATYRVLALLSSRPGHGRDLPYLQACVQEAIRLWPTTPAILRDYVAPPFGADDRPVAGRVDHKLADGELVVIYTPFFARDESQVEWAHRFTPEAWLDGRAAESWSMLPFSAGPAECPGRNLVLFTTSTMLETLLRGHAFALTTRPYPDPLPGTFDHVGTRFRVLPR</sequence>
<dbReference type="PANTHER" id="PTHR24305">
    <property type="entry name" value="CYTOCHROME P450"/>
    <property type="match status" value="1"/>
</dbReference>
<dbReference type="InterPro" id="IPR036396">
    <property type="entry name" value="Cyt_P450_sf"/>
</dbReference>
<evidence type="ECO:0000256" key="3">
    <source>
        <dbReference type="ARBA" id="ARBA00023004"/>
    </source>
</evidence>